<dbReference type="Pfam" id="PF00483">
    <property type="entry name" value="NTP_transferase"/>
    <property type="match status" value="1"/>
</dbReference>
<evidence type="ECO:0000259" key="4">
    <source>
        <dbReference type="Pfam" id="PF24894"/>
    </source>
</evidence>
<dbReference type="EMBL" id="VUNE01000001">
    <property type="protein sequence ID" value="MST62137.1"/>
    <property type="molecule type" value="Genomic_DNA"/>
</dbReference>
<dbReference type="Proteomes" id="UP000440713">
    <property type="component" value="Unassembled WGS sequence"/>
</dbReference>
<keyword evidence="5" id="KW-0808">Transferase</keyword>
<proteinExistence type="inferred from homology"/>
<dbReference type="Gene3D" id="2.160.10.10">
    <property type="entry name" value="Hexapeptide repeat proteins"/>
    <property type="match status" value="1"/>
</dbReference>
<dbReference type="Gene3D" id="3.90.550.10">
    <property type="entry name" value="Spore Coat Polysaccharide Biosynthesis Protein SpsA, Chain A"/>
    <property type="match status" value="1"/>
</dbReference>
<keyword evidence="2" id="KW-0320">Glycogen biosynthesis</keyword>
<comment type="similarity">
    <text evidence="1">Belongs to the bacterial/plant glucose-1-phosphate adenylyltransferase family.</text>
</comment>
<dbReference type="Pfam" id="PF24894">
    <property type="entry name" value="Hexapep_GlmU"/>
    <property type="match status" value="1"/>
</dbReference>
<evidence type="ECO:0000313" key="5">
    <source>
        <dbReference type="EMBL" id="MST62137.1"/>
    </source>
</evidence>
<name>A0A6N7XFK7_9FIRM</name>
<dbReference type="GO" id="GO:0005978">
    <property type="term" value="P:glycogen biosynthetic process"/>
    <property type="evidence" value="ECO:0007669"/>
    <property type="project" value="UniProtKB-KW"/>
</dbReference>
<gene>
    <name evidence="5" type="primary">glgD</name>
    <name evidence="5" type="ORF">FYJ71_03995</name>
</gene>
<dbReference type="InterPro" id="IPR005835">
    <property type="entry name" value="NTP_transferase_dom"/>
</dbReference>
<sequence length="368" mass="41908">MNAFSILFSDIFQNYDIGGFVKNRTLASLPIGCRYRMVDFMLSSLVKANIPNIGILATNNYNSLMDHVGWGKDWDLNRKNSGLKIIPPLAITDSGVARSKFEALNHALPYINSMLQKYCIVADSNIIANIDFKEMLKFHEANNADFTVVCVRRKPRNGEIEMLVDSKNRAYDLLYHQTGADYECDTLIKVTLMSKEMLIDIIKKGNSKGWQDIVRDYISKNFNRLNVYVYKFDGYCKVIDSLDSYYNMNMDLLNEDVSKELFLSDTEILTRVKDSVPTLYGEKAKVKNSMLADGCKINGEVKNSIIFRDVIIEEGAEVKNSILMSGTVVRKDAKLDYVITDKCVSIGEKKDLRGDKNRQFTVPKYMDI</sequence>
<comment type="caution">
    <text evidence="5">The sequence shown here is derived from an EMBL/GenBank/DDBJ whole genome shotgun (WGS) entry which is preliminary data.</text>
</comment>
<accession>A0A6N7XFK7</accession>
<evidence type="ECO:0000259" key="3">
    <source>
        <dbReference type="Pfam" id="PF00483"/>
    </source>
</evidence>
<keyword evidence="6" id="KW-1185">Reference proteome</keyword>
<organism evidence="5 6">
    <name type="scientific">Peptostreptococcus porci</name>
    <dbReference type="NCBI Taxonomy" id="2652282"/>
    <lineage>
        <taxon>Bacteria</taxon>
        <taxon>Bacillati</taxon>
        <taxon>Bacillota</taxon>
        <taxon>Clostridia</taxon>
        <taxon>Peptostreptococcales</taxon>
        <taxon>Peptostreptococcaceae</taxon>
        <taxon>Peptostreptococcus</taxon>
    </lineage>
</organism>
<dbReference type="InterPro" id="IPR011004">
    <property type="entry name" value="Trimer_LpxA-like_sf"/>
</dbReference>
<protein>
    <submittedName>
        <fullName evidence="5">Glucose-1-phosphate adenylyltransferase subunit GlgD</fullName>
        <ecNumber evidence="5">2.7.7.27</ecNumber>
    </submittedName>
</protein>
<evidence type="ECO:0000256" key="1">
    <source>
        <dbReference type="ARBA" id="ARBA00010443"/>
    </source>
</evidence>
<dbReference type="GO" id="GO:0008878">
    <property type="term" value="F:glucose-1-phosphate adenylyltransferase activity"/>
    <property type="evidence" value="ECO:0007669"/>
    <property type="project" value="UniProtKB-EC"/>
</dbReference>
<dbReference type="CDD" id="cd04651">
    <property type="entry name" value="LbH_G1P_AT_C"/>
    <property type="match status" value="1"/>
</dbReference>
<reference evidence="5 6" key="1">
    <citation type="submission" date="2019-08" db="EMBL/GenBank/DDBJ databases">
        <title>In-depth cultivation of the pig gut microbiome towards novel bacterial diversity and tailored functional studies.</title>
        <authorList>
            <person name="Wylensek D."/>
            <person name="Hitch T.C.A."/>
            <person name="Clavel T."/>
        </authorList>
    </citation>
    <scope>NUCLEOTIDE SEQUENCE [LARGE SCALE GENOMIC DNA]</scope>
    <source>
        <strain evidence="5 6">WCA-SAB-591-4A-A</strain>
    </source>
</reference>
<dbReference type="EC" id="2.7.7.27" evidence="5"/>
<dbReference type="AlphaFoldDB" id="A0A6N7XFK7"/>
<dbReference type="InterPro" id="IPR029044">
    <property type="entry name" value="Nucleotide-diphossugar_trans"/>
</dbReference>
<dbReference type="InterPro" id="IPR011832">
    <property type="entry name" value="GlgDAde_trans"/>
</dbReference>
<evidence type="ECO:0000256" key="2">
    <source>
        <dbReference type="ARBA" id="ARBA00023056"/>
    </source>
</evidence>
<dbReference type="SUPFAM" id="SSF53448">
    <property type="entry name" value="Nucleotide-diphospho-sugar transferases"/>
    <property type="match status" value="1"/>
</dbReference>
<dbReference type="NCBIfam" id="TIGR02092">
    <property type="entry name" value="glgD"/>
    <property type="match status" value="1"/>
</dbReference>
<dbReference type="RefSeq" id="WP_154537488.1">
    <property type="nucleotide sequence ID" value="NZ_JAQYHJ010000031.1"/>
</dbReference>
<dbReference type="PANTHER" id="PTHR43523">
    <property type="entry name" value="GLUCOSE-1-PHOSPHATE ADENYLYLTRANSFERASE-RELATED"/>
    <property type="match status" value="1"/>
</dbReference>
<feature type="domain" description="Glucose-1-phosphate adenylyltransferase/Bifunctional protein GlmU-like C-terminal hexapeptide" evidence="4">
    <location>
        <begin position="281"/>
        <end position="352"/>
    </location>
</feature>
<dbReference type="SUPFAM" id="SSF51161">
    <property type="entry name" value="Trimeric LpxA-like enzymes"/>
    <property type="match status" value="1"/>
</dbReference>
<dbReference type="InterPro" id="IPR011831">
    <property type="entry name" value="ADP-Glc_PPase"/>
</dbReference>
<dbReference type="InterPro" id="IPR056818">
    <property type="entry name" value="GlmU/GlgC-like_hexapep"/>
</dbReference>
<keyword evidence="5" id="KW-0548">Nucleotidyltransferase</keyword>
<evidence type="ECO:0000313" key="6">
    <source>
        <dbReference type="Proteomes" id="UP000440713"/>
    </source>
</evidence>
<feature type="domain" description="Nucleotidyl transferase" evidence="3">
    <location>
        <begin position="29"/>
        <end position="154"/>
    </location>
</feature>
<dbReference type="PANTHER" id="PTHR43523:SF6">
    <property type="entry name" value="GLYCOGEN BIOSYNTHESIS PROTEIN GLGD"/>
    <property type="match status" value="1"/>
</dbReference>